<sequence>MKLKLRQAVEWPLHHPESFKRLGVSPPKGLLMFGPPGCSKTMIAKALANESGLNFISIKGPELLSKWVGESEKAVREVFRRARQVAPAVVFFDELDALGGERGANSGGNVHERVLSQLLTEMDGVAPLVKVTVVAATNRPDRIDKVILKLYLLIYLLANN</sequence>
<dbReference type="EMBL" id="KZ310107">
    <property type="protein sequence ID" value="KAG8239858.1"/>
    <property type="molecule type" value="Genomic_DNA"/>
</dbReference>
<dbReference type="Gene3D" id="3.40.50.300">
    <property type="entry name" value="P-loop containing nucleotide triphosphate hydrolases"/>
    <property type="match status" value="1"/>
</dbReference>
<dbReference type="Pfam" id="PF00004">
    <property type="entry name" value="AAA"/>
    <property type="match status" value="1"/>
</dbReference>
<reference evidence="5" key="2">
    <citation type="submission" date="2017-10" db="EMBL/GenBank/DDBJ databases">
        <title>Ladona fulva Genome sequencing and assembly.</title>
        <authorList>
            <person name="Murali S."/>
            <person name="Richards S."/>
            <person name="Bandaranaike D."/>
            <person name="Bellair M."/>
            <person name="Blankenburg K."/>
            <person name="Chao H."/>
            <person name="Dinh H."/>
            <person name="Doddapaneni H."/>
            <person name="Dugan-Rocha S."/>
            <person name="Elkadiri S."/>
            <person name="Gnanaolivu R."/>
            <person name="Hernandez B."/>
            <person name="Skinner E."/>
            <person name="Javaid M."/>
            <person name="Lee S."/>
            <person name="Li M."/>
            <person name="Ming W."/>
            <person name="Munidasa M."/>
            <person name="Muniz J."/>
            <person name="Nguyen L."/>
            <person name="Hughes D."/>
            <person name="Osuji N."/>
            <person name="Pu L.-L."/>
            <person name="Puazo M."/>
            <person name="Qu C."/>
            <person name="Quiroz J."/>
            <person name="Raj R."/>
            <person name="Weissenberger G."/>
            <person name="Xin Y."/>
            <person name="Zou X."/>
            <person name="Han Y."/>
            <person name="Worley K."/>
            <person name="Muzny D."/>
            <person name="Gibbs R."/>
        </authorList>
    </citation>
    <scope>NUCLEOTIDE SEQUENCE</scope>
    <source>
        <strain evidence="5">Sampled in the wild</strain>
    </source>
</reference>
<keyword evidence="6" id="KW-1185">Reference proteome</keyword>
<proteinExistence type="predicted"/>
<feature type="domain" description="AAA+ ATPase" evidence="4">
    <location>
        <begin position="26"/>
        <end position="159"/>
    </location>
</feature>
<dbReference type="InterPro" id="IPR003593">
    <property type="entry name" value="AAA+_ATPase"/>
</dbReference>
<protein>
    <recommendedName>
        <fullName evidence="4">AAA+ ATPase domain-containing protein</fullName>
    </recommendedName>
</protein>
<keyword evidence="1" id="KW-0547">Nucleotide-binding</keyword>
<name>A0A8K0KT43_LADFU</name>
<dbReference type="PANTHER" id="PTHR23077">
    <property type="entry name" value="AAA-FAMILY ATPASE"/>
    <property type="match status" value="1"/>
</dbReference>
<dbReference type="Proteomes" id="UP000792457">
    <property type="component" value="Unassembled WGS sequence"/>
</dbReference>
<evidence type="ECO:0000256" key="3">
    <source>
        <dbReference type="ARBA" id="ARBA00023054"/>
    </source>
</evidence>
<evidence type="ECO:0000313" key="6">
    <source>
        <dbReference type="Proteomes" id="UP000792457"/>
    </source>
</evidence>
<gene>
    <name evidence="5" type="ORF">J437_LFUL019272</name>
</gene>
<dbReference type="InterPro" id="IPR003959">
    <property type="entry name" value="ATPase_AAA_core"/>
</dbReference>
<dbReference type="InterPro" id="IPR027417">
    <property type="entry name" value="P-loop_NTPase"/>
</dbReference>
<dbReference type="InterPro" id="IPR050168">
    <property type="entry name" value="AAA_ATPase_domain"/>
</dbReference>
<evidence type="ECO:0000259" key="4">
    <source>
        <dbReference type="SMART" id="SM00382"/>
    </source>
</evidence>
<dbReference type="SMART" id="SM00382">
    <property type="entry name" value="AAA"/>
    <property type="match status" value="1"/>
</dbReference>
<reference evidence="5" key="1">
    <citation type="submission" date="2013-04" db="EMBL/GenBank/DDBJ databases">
        <authorList>
            <person name="Qu J."/>
            <person name="Murali S.C."/>
            <person name="Bandaranaike D."/>
            <person name="Bellair M."/>
            <person name="Blankenburg K."/>
            <person name="Chao H."/>
            <person name="Dinh H."/>
            <person name="Doddapaneni H."/>
            <person name="Downs B."/>
            <person name="Dugan-Rocha S."/>
            <person name="Elkadiri S."/>
            <person name="Gnanaolivu R.D."/>
            <person name="Hernandez B."/>
            <person name="Javaid M."/>
            <person name="Jayaseelan J.C."/>
            <person name="Lee S."/>
            <person name="Li M."/>
            <person name="Ming W."/>
            <person name="Munidasa M."/>
            <person name="Muniz J."/>
            <person name="Nguyen L."/>
            <person name="Ongeri F."/>
            <person name="Osuji N."/>
            <person name="Pu L.-L."/>
            <person name="Puazo M."/>
            <person name="Qu C."/>
            <person name="Quiroz J."/>
            <person name="Raj R."/>
            <person name="Weissenberger G."/>
            <person name="Xin Y."/>
            <person name="Zou X."/>
            <person name="Han Y."/>
            <person name="Richards S."/>
            <person name="Worley K."/>
            <person name="Muzny D."/>
            <person name="Gibbs R."/>
        </authorList>
    </citation>
    <scope>NUCLEOTIDE SEQUENCE</scope>
    <source>
        <strain evidence="5">Sampled in the wild</strain>
    </source>
</reference>
<keyword evidence="3" id="KW-0175">Coiled coil</keyword>
<dbReference type="CDD" id="cd19511">
    <property type="entry name" value="RecA-like_CDC48_r2-like"/>
    <property type="match status" value="1"/>
</dbReference>
<dbReference type="OrthoDB" id="27435at2759"/>
<dbReference type="GO" id="GO:0016887">
    <property type="term" value="F:ATP hydrolysis activity"/>
    <property type="evidence" value="ECO:0007669"/>
    <property type="project" value="InterPro"/>
</dbReference>
<accession>A0A8K0KT43</accession>
<evidence type="ECO:0000256" key="1">
    <source>
        <dbReference type="ARBA" id="ARBA00022741"/>
    </source>
</evidence>
<dbReference type="FunFam" id="3.40.50.300:FF:001025">
    <property type="entry name" value="ATPase family, AAA domain-containing 2B"/>
    <property type="match status" value="1"/>
</dbReference>
<dbReference type="SUPFAM" id="SSF52540">
    <property type="entry name" value="P-loop containing nucleoside triphosphate hydrolases"/>
    <property type="match status" value="1"/>
</dbReference>
<evidence type="ECO:0000313" key="5">
    <source>
        <dbReference type="EMBL" id="KAG8239858.1"/>
    </source>
</evidence>
<evidence type="ECO:0000256" key="2">
    <source>
        <dbReference type="ARBA" id="ARBA00022840"/>
    </source>
</evidence>
<dbReference type="AlphaFoldDB" id="A0A8K0KT43"/>
<keyword evidence="2" id="KW-0067">ATP-binding</keyword>
<comment type="caution">
    <text evidence="5">The sequence shown here is derived from an EMBL/GenBank/DDBJ whole genome shotgun (WGS) entry which is preliminary data.</text>
</comment>
<dbReference type="PANTHER" id="PTHR23077:SF27">
    <property type="entry name" value="ATPASE FAMILY GENE 2 PROTEIN HOMOLOG A"/>
    <property type="match status" value="1"/>
</dbReference>
<dbReference type="GO" id="GO:0005524">
    <property type="term" value="F:ATP binding"/>
    <property type="evidence" value="ECO:0007669"/>
    <property type="project" value="UniProtKB-KW"/>
</dbReference>
<organism evidence="5 6">
    <name type="scientific">Ladona fulva</name>
    <name type="common">Scarce chaser dragonfly</name>
    <name type="synonym">Libellula fulva</name>
    <dbReference type="NCBI Taxonomy" id="123851"/>
    <lineage>
        <taxon>Eukaryota</taxon>
        <taxon>Metazoa</taxon>
        <taxon>Ecdysozoa</taxon>
        <taxon>Arthropoda</taxon>
        <taxon>Hexapoda</taxon>
        <taxon>Insecta</taxon>
        <taxon>Pterygota</taxon>
        <taxon>Palaeoptera</taxon>
        <taxon>Odonata</taxon>
        <taxon>Epiprocta</taxon>
        <taxon>Anisoptera</taxon>
        <taxon>Libelluloidea</taxon>
        <taxon>Libellulidae</taxon>
        <taxon>Ladona</taxon>
    </lineage>
</organism>
<dbReference type="GO" id="GO:0005737">
    <property type="term" value="C:cytoplasm"/>
    <property type="evidence" value="ECO:0007669"/>
    <property type="project" value="TreeGrafter"/>
</dbReference>